<evidence type="ECO:0008006" key="5">
    <source>
        <dbReference type="Google" id="ProtNLM"/>
    </source>
</evidence>
<keyword evidence="2" id="KW-0812">Transmembrane</keyword>
<gene>
    <name evidence="3" type="ORF">SAMN04488000_112196</name>
</gene>
<keyword evidence="2" id="KW-1133">Transmembrane helix</keyword>
<evidence type="ECO:0000313" key="4">
    <source>
        <dbReference type="Proteomes" id="UP000199503"/>
    </source>
</evidence>
<feature type="region of interest" description="Disordered" evidence="1">
    <location>
        <begin position="231"/>
        <end position="298"/>
    </location>
</feature>
<sequence>MTTDSTGITGDFRHTRGKAPLTSKITTTPKTLKPFKTNNIDSSLNPLRDLPVVIGTTPPDPPRRHRMGARHRKPAMIGAGAVLAVAAVAGGIFAFSGTNSNAAEDCGGLDTALQNNLNFIAGQQANPDAQSDARIQNRQQVVNLINQRRAAAGCGNNVQAKPEAGQAATSGEDCGGLDKALQNNLNFIAGQKAAPDSQSEARIANRQAVVDLIQQRRKAAGCAGDGGAGNANAGQGNANQGNAGNNGGNQAQPTQQPQQPDANQGAGDGATGQQVCNGSTVTLSGEGGAPAASSGTFPIGTTLKVTNLDNNKSTTVKVASVSGSCALLNNAAFEQVREPGKFLIRNARIEKIG</sequence>
<feature type="compositionally biased region" description="Polar residues" evidence="1">
    <location>
        <begin position="271"/>
        <end position="283"/>
    </location>
</feature>
<feature type="transmembrane region" description="Helical" evidence="2">
    <location>
        <begin position="74"/>
        <end position="95"/>
    </location>
</feature>
<reference evidence="4" key="1">
    <citation type="submission" date="2016-10" db="EMBL/GenBank/DDBJ databases">
        <authorList>
            <person name="Varghese N."/>
            <person name="Submissions S."/>
        </authorList>
    </citation>
    <scope>NUCLEOTIDE SEQUENCE [LARGE SCALE GENOMIC DNA]</scope>
    <source>
        <strain evidence="4">DSM 44437</strain>
    </source>
</reference>
<protein>
    <recommendedName>
        <fullName evidence="5">Secreted protein</fullName>
    </recommendedName>
</protein>
<evidence type="ECO:0000256" key="2">
    <source>
        <dbReference type="SAM" id="Phobius"/>
    </source>
</evidence>
<organism evidence="3 4">
    <name type="scientific">Lentzea albida</name>
    <dbReference type="NCBI Taxonomy" id="65499"/>
    <lineage>
        <taxon>Bacteria</taxon>
        <taxon>Bacillati</taxon>
        <taxon>Actinomycetota</taxon>
        <taxon>Actinomycetes</taxon>
        <taxon>Pseudonocardiales</taxon>
        <taxon>Pseudonocardiaceae</taxon>
        <taxon>Lentzea</taxon>
    </lineage>
</organism>
<evidence type="ECO:0000256" key="1">
    <source>
        <dbReference type="SAM" id="MobiDB-lite"/>
    </source>
</evidence>
<accession>A0A1H9SKV7</accession>
<dbReference type="STRING" id="65499.SAMN04488000_112196"/>
<evidence type="ECO:0000313" key="3">
    <source>
        <dbReference type="EMBL" id="SER85538.1"/>
    </source>
</evidence>
<keyword evidence="2" id="KW-0472">Membrane</keyword>
<dbReference type="AlphaFoldDB" id="A0A1H9SKV7"/>
<dbReference type="Proteomes" id="UP000199503">
    <property type="component" value="Unassembled WGS sequence"/>
</dbReference>
<proteinExistence type="predicted"/>
<name>A0A1H9SKV7_9PSEU</name>
<keyword evidence="4" id="KW-1185">Reference proteome</keyword>
<dbReference type="EMBL" id="FOFV01000012">
    <property type="protein sequence ID" value="SER85538.1"/>
    <property type="molecule type" value="Genomic_DNA"/>
</dbReference>
<feature type="compositionally biased region" description="Low complexity" evidence="1">
    <location>
        <begin position="231"/>
        <end position="265"/>
    </location>
</feature>